<dbReference type="Proteomes" id="UP000246077">
    <property type="component" value="Unassembled WGS sequence"/>
</dbReference>
<evidence type="ECO:0000313" key="11">
    <source>
        <dbReference type="EMBL" id="PWR22291.1"/>
    </source>
</evidence>
<dbReference type="GO" id="GO:0140359">
    <property type="term" value="F:ABC-type transporter activity"/>
    <property type="evidence" value="ECO:0007669"/>
    <property type="project" value="InterPro"/>
</dbReference>
<evidence type="ECO:0000256" key="8">
    <source>
        <dbReference type="SAM" id="Phobius"/>
    </source>
</evidence>
<evidence type="ECO:0000256" key="3">
    <source>
        <dbReference type="ARBA" id="ARBA00022692"/>
    </source>
</evidence>
<dbReference type="OrthoDB" id="5288404at2"/>
<feature type="transmembrane region" description="Helical" evidence="8">
    <location>
        <begin position="36"/>
        <end position="58"/>
    </location>
</feature>
<dbReference type="InterPro" id="IPR039421">
    <property type="entry name" value="Type_1_exporter"/>
</dbReference>
<dbReference type="GO" id="GO:0016887">
    <property type="term" value="F:ATP hydrolysis activity"/>
    <property type="evidence" value="ECO:0007669"/>
    <property type="project" value="InterPro"/>
</dbReference>
<dbReference type="PROSITE" id="PS50893">
    <property type="entry name" value="ABC_TRANSPORTER_2"/>
    <property type="match status" value="1"/>
</dbReference>
<evidence type="ECO:0000256" key="7">
    <source>
        <dbReference type="ARBA" id="ARBA00023136"/>
    </source>
</evidence>
<dbReference type="PANTHER" id="PTHR24221:SF654">
    <property type="entry name" value="ATP-BINDING CASSETTE SUB-FAMILY B MEMBER 6"/>
    <property type="match status" value="1"/>
</dbReference>
<evidence type="ECO:0000256" key="2">
    <source>
        <dbReference type="ARBA" id="ARBA00022448"/>
    </source>
</evidence>
<feature type="transmembrane region" description="Helical" evidence="8">
    <location>
        <begin position="266"/>
        <end position="285"/>
    </location>
</feature>
<keyword evidence="2" id="KW-0813">Transport</keyword>
<dbReference type="SMART" id="SM00382">
    <property type="entry name" value="AAA"/>
    <property type="match status" value="1"/>
</dbReference>
<evidence type="ECO:0000256" key="5">
    <source>
        <dbReference type="ARBA" id="ARBA00022840"/>
    </source>
</evidence>
<gene>
    <name evidence="11" type="ORF">DKG75_10065</name>
</gene>
<sequence length="601" mass="62973">MIFRDTPAPPPPAATLVGLRGRPGAFLLYYFRRHGWGFLLLGLAVVGAVLCGVGTQLAMKHLVDRLAAGPAAAGAAAWGDFTVIAGFIVADNALWRVGGWASARIFVAITGEVRHDLFAHLAGHAPGFFADRMPGTLASRVSAVANTAVNLSSLVTWGVLPPVLSLIGSIAAVVTVDLGMALGLGAVAVLLAVLLYYLAGRGAHLHRDHAREAAELDGQLVDVVSNLGLVRAFGATWRERVRIGGMIGREMRTRYRSTMYLENLRLVHAVAVALCATGLLAWALALWQAGAATVGDVVLVSTLGFGILHGSQALAMSLVGLAQHTARLDEALDALLIAHDIVDAPAAGTLAPAGGRVQFEGVRFAYPGRTAALDGLDLHIRAGERVGLVGRSGAGKSTVAALLQRFWEPAAGRILIDGQDIAAMTQDSLRAAIAVVPQDVALFHRTVFDNLAYARPEAPRAAVLAAAEAAQCTGFIEDLPDGFDTLVGDRGVKLSGGQRQRLAIARALLKDAPILVLDEATSALDSASEEAIKAALDRLMEGRTVIAIAHRLSTLRDFDRIVVMAEGRVVDEGSPAELAGRPGPFQDLLRAQLAPGDEAPL</sequence>
<accession>A0A317E6P4</accession>
<name>A0A317E6P4_9PROT</name>
<dbReference type="EMBL" id="QGLF01000002">
    <property type="protein sequence ID" value="PWR22291.1"/>
    <property type="molecule type" value="Genomic_DNA"/>
</dbReference>
<dbReference type="PROSITE" id="PS00211">
    <property type="entry name" value="ABC_TRANSPORTER_1"/>
    <property type="match status" value="1"/>
</dbReference>
<feature type="transmembrane region" description="Helical" evidence="8">
    <location>
        <begin position="154"/>
        <end position="174"/>
    </location>
</feature>
<dbReference type="Gene3D" id="1.20.1560.10">
    <property type="entry name" value="ABC transporter type 1, transmembrane domain"/>
    <property type="match status" value="1"/>
</dbReference>
<organism evidence="11 12">
    <name type="scientific">Zavarzinia compransoris</name>
    <dbReference type="NCBI Taxonomy" id="1264899"/>
    <lineage>
        <taxon>Bacteria</taxon>
        <taxon>Pseudomonadati</taxon>
        <taxon>Pseudomonadota</taxon>
        <taxon>Alphaproteobacteria</taxon>
        <taxon>Rhodospirillales</taxon>
        <taxon>Zavarziniaceae</taxon>
        <taxon>Zavarzinia</taxon>
    </lineage>
</organism>
<dbReference type="InterPro" id="IPR027417">
    <property type="entry name" value="P-loop_NTPase"/>
</dbReference>
<dbReference type="PROSITE" id="PS50929">
    <property type="entry name" value="ABC_TM1F"/>
    <property type="match status" value="1"/>
</dbReference>
<dbReference type="GO" id="GO:0005524">
    <property type="term" value="F:ATP binding"/>
    <property type="evidence" value="ECO:0007669"/>
    <property type="project" value="UniProtKB-KW"/>
</dbReference>
<keyword evidence="7 8" id="KW-0472">Membrane</keyword>
<evidence type="ECO:0000256" key="6">
    <source>
        <dbReference type="ARBA" id="ARBA00022989"/>
    </source>
</evidence>
<dbReference type="FunFam" id="3.40.50.300:FF:000287">
    <property type="entry name" value="Multidrug ABC transporter ATP-binding protein"/>
    <property type="match status" value="1"/>
</dbReference>
<dbReference type="GO" id="GO:0005886">
    <property type="term" value="C:plasma membrane"/>
    <property type="evidence" value="ECO:0007669"/>
    <property type="project" value="UniProtKB-SubCell"/>
</dbReference>
<feature type="domain" description="ABC transmembrane type-1" evidence="10">
    <location>
        <begin position="39"/>
        <end position="323"/>
    </location>
</feature>
<dbReference type="Pfam" id="PF00005">
    <property type="entry name" value="ABC_tran"/>
    <property type="match status" value="1"/>
</dbReference>
<keyword evidence="4" id="KW-0547">Nucleotide-binding</keyword>
<dbReference type="Gene3D" id="3.40.50.300">
    <property type="entry name" value="P-loop containing nucleotide triphosphate hydrolases"/>
    <property type="match status" value="1"/>
</dbReference>
<reference evidence="12" key="1">
    <citation type="submission" date="2018-05" db="EMBL/GenBank/DDBJ databases">
        <title>Zavarzinia sp. HR-AS.</title>
        <authorList>
            <person name="Lee Y."/>
            <person name="Jeon C.O."/>
        </authorList>
    </citation>
    <scope>NUCLEOTIDE SEQUENCE [LARGE SCALE GENOMIC DNA]</scope>
    <source>
        <strain evidence="12">DSM 1231</strain>
    </source>
</reference>
<dbReference type="SUPFAM" id="SSF52540">
    <property type="entry name" value="P-loop containing nucleoside triphosphate hydrolases"/>
    <property type="match status" value="1"/>
</dbReference>
<dbReference type="AlphaFoldDB" id="A0A317E6P4"/>
<dbReference type="SUPFAM" id="SSF90123">
    <property type="entry name" value="ABC transporter transmembrane region"/>
    <property type="match status" value="1"/>
</dbReference>
<dbReference type="GO" id="GO:0034040">
    <property type="term" value="F:ATPase-coupled lipid transmembrane transporter activity"/>
    <property type="evidence" value="ECO:0007669"/>
    <property type="project" value="TreeGrafter"/>
</dbReference>
<proteinExistence type="predicted"/>
<evidence type="ECO:0000259" key="9">
    <source>
        <dbReference type="PROSITE" id="PS50893"/>
    </source>
</evidence>
<evidence type="ECO:0000313" key="12">
    <source>
        <dbReference type="Proteomes" id="UP000246077"/>
    </source>
</evidence>
<keyword evidence="6 8" id="KW-1133">Transmembrane helix</keyword>
<dbReference type="InterPro" id="IPR003593">
    <property type="entry name" value="AAA+_ATPase"/>
</dbReference>
<comment type="caution">
    <text evidence="11">The sequence shown here is derived from an EMBL/GenBank/DDBJ whole genome shotgun (WGS) entry which is preliminary data.</text>
</comment>
<dbReference type="InterPro" id="IPR011527">
    <property type="entry name" value="ABC1_TM_dom"/>
</dbReference>
<evidence type="ECO:0000259" key="10">
    <source>
        <dbReference type="PROSITE" id="PS50929"/>
    </source>
</evidence>
<dbReference type="InterPro" id="IPR003439">
    <property type="entry name" value="ABC_transporter-like_ATP-bd"/>
</dbReference>
<feature type="domain" description="ABC transporter" evidence="9">
    <location>
        <begin position="357"/>
        <end position="591"/>
    </location>
</feature>
<evidence type="ECO:0000256" key="4">
    <source>
        <dbReference type="ARBA" id="ARBA00022741"/>
    </source>
</evidence>
<evidence type="ECO:0000256" key="1">
    <source>
        <dbReference type="ARBA" id="ARBA00004651"/>
    </source>
</evidence>
<dbReference type="Pfam" id="PF00664">
    <property type="entry name" value="ABC_membrane"/>
    <property type="match status" value="1"/>
</dbReference>
<keyword evidence="3 8" id="KW-0812">Transmembrane</keyword>
<keyword evidence="5" id="KW-0067">ATP-binding</keyword>
<protein>
    <submittedName>
        <fullName evidence="11">ABC transporter</fullName>
    </submittedName>
</protein>
<dbReference type="InterPro" id="IPR017871">
    <property type="entry name" value="ABC_transporter-like_CS"/>
</dbReference>
<dbReference type="RefSeq" id="WP_109920935.1">
    <property type="nucleotide sequence ID" value="NZ_QGLF01000002.1"/>
</dbReference>
<keyword evidence="12" id="KW-1185">Reference proteome</keyword>
<dbReference type="InterPro" id="IPR036640">
    <property type="entry name" value="ABC1_TM_sf"/>
</dbReference>
<comment type="subcellular location">
    <subcellularLocation>
        <location evidence="1">Cell membrane</location>
        <topology evidence="1">Multi-pass membrane protein</topology>
    </subcellularLocation>
</comment>
<feature type="transmembrane region" description="Helical" evidence="8">
    <location>
        <begin position="180"/>
        <end position="199"/>
    </location>
</feature>
<dbReference type="PANTHER" id="PTHR24221">
    <property type="entry name" value="ATP-BINDING CASSETTE SUB-FAMILY B"/>
    <property type="match status" value="1"/>
</dbReference>